<organism evidence="1 2">
    <name type="scientific">Streptomyces lydicus</name>
    <dbReference type="NCBI Taxonomy" id="47763"/>
    <lineage>
        <taxon>Bacteria</taxon>
        <taxon>Bacillati</taxon>
        <taxon>Actinomycetota</taxon>
        <taxon>Actinomycetes</taxon>
        <taxon>Kitasatosporales</taxon>
        <taxon>Streptomycetaceae</taxon>
        <taxon>Streptomyces</taxon>
    </lineage>
</organism>
<proteinExistence type="predicted"/>
<accession>A0A1D7VGJ4</accession>
<keyword evidence="2" id="KW-1185">Reference proteome</keyword>
<reference evidence="1 2" key="1">
    <citation type="submission" date="2016-09" db="EMBL/GenBank/DDBJ databases">
        <title>Complete genome sequencing of Streptomyces lydicus 103 and metabolic pathways analysis of antibiotic biosynthesis.</title>
        <authorList>
            <person name="Jia N."/>
            <person name="Ding M.-Z."/>
            <person name="Gao F."/>
            <person name="Yuan Y.-J."/>
        </authorList>
    </citation>
    <scope>NUCLEOTIDE SEQUENCE [LARGE SCALE GENOMIC DNA]</scope>
    <source>
        <strain evidence="1 2">103</strain>
    </source>
</reference>
<protein>
    <submittedName>
        <fullName evidence="1">Uncharacterized protein</fullName>
    </submittedName>
</protein>
<gene>
    <name evidence="1" type="ORF">SL103_04965</name>
</gene>
<dbReference type="RefSeq" id="WP_069567550.1">
    <property type="nucleotide sequence ID" value="NZ_CP017157.1"/>
</dbReference>
<name>A0A1D7VGJ4_9ACTN</name>
<evidence type="ECO:0000313" key="2">
    <source>
        <dbReference type="Proteomes" id="UP000094094"/>
    </source>
</evidence>
<dbReference type="Proteomes" id="UP000094094">
    <property type="component" value="Chromosome"/>
</dbReference>
<dbReference type="AlphaFoldDB" id="A0A1D7VGJ4"/>
<dbReference type="EMBL" id="CP017157">
    <property type="protein sequence ID" value="AOP45678.1"/>
    <property type="molecule type" value="Genomic_DNA"/>
</dbReference>
<evidence type="ECO:0000313" key="1">
    <source>
        <dbReference type="EMBL" id="AOP45678.1"/>
    </source>
</evidence>
<dbReference type="KEGG" id="slc:SL103_04965"/>
<sequence length="131" mass="14577">MAEEVTRLIALRSAYRDWDLYLHSVTEATVQGYRRESADAVLERIEALRAAVEAASDAAMQDGLWIGSERMPFEIASHMVRVLVTSTDAAAPSRALTDVREARTGFNRFILHRLEEISDGTVTRVHPPPAV</sequence>